<evidence type="ECO:0000313" key="2">
    <source>
        <dbReference type="Proteomes" id="UP000325116"/>
    </source>
</evidence>
<dbReference type="InterPro" id="IPR035069">
    <property type="entry name" value="TTHA1013/TTHA0281-like"/>
</dbReference>
<gene>
    <name evidence="1" type="ORF">EPJ80_04000</name>
</gene>
<dbReference type="RefSeq" id="WP_147757996.1">
    <property type="nucleotide sequence ID" value="NZ_SAXT01000003.1"/>
</dbReference>
<dbReference type="Proteomes" id="UP000325116">
    <property type="component" value="Unassembled WGS sequence"/>
</dbReference>
<evidence type="ECO:0000313" key="1">
    <source>
        <dbReference type="EMBL" id="TXJ12772.1"/>
    </source>
</evidence>
<comment type="caution">
    <text evidence="1">The sequence shown here is derived from an EMBL/GenBank/DDBJ whole genome shotgun (WGS) entry which is preliminary data.</text>
</comment>
<dbReference type="Gene3D" id="3.30.160.250">
    <property type="match status" value="1"/>
</dbReference>
<dbReference type="EMBL" id="SAXT01000003">
    <property type="protein sequence ID" value="TXJ12772.1"/>
    <property type="molecule type" value="Genomic_DNA"/>
</dbReference>
<organism evidence="1 2">
    <name type="scientific">Brachyspira aalborgi</name>
    <dbReference type="NCBI Taxonomy" id="29522"/>
    <lineage>
        <taxon>Bacteria</taxon>
        <taxon>Pseudomonadati</taxon>
        <taxon>Spirochaetota</taxon>
        <taxon>Spirochaetia</taxon>
        <taxon>Brachyspirales</taxon>
        <taxon>Brachyspiraceae</taxon>
        <taxon>Brachyspira</taxon>
    </lineage>
</organism>
<sequence>MKYTIKIFFSEEDEGFIAIAEELDSISAFGKTEEEALKELKNAISLYFEERNILQN</sequence>
<reference evidence="1 2" key="1">
    <citation type="journal article" date="1992" name="Lakartidningen">
        <title>[Penicillin V and not amoxicillin is the first choice preparation in acute otitis].</title>
        <authorList>
            <person name="Kamme C."/>
            <person name="Lundgren K."/>
            <person name="Prellner K."/>
        </authorList>
    </citation>
    <scope>NUCLEOTIDE SEQUENCE [LARGE SCALE GENOMIC DNA]</scope>
    <source>
        <strain evidence="1 2">W1</strain>
    </source>
</reference>
<dbReference type="AlphaFoldDB" id="A0A5C8CM87"/>
<proteinExistence type="predicted"/>
<protein>
    <submittedName>
        <fullName evidence="1">Type II toxin-antitoxin system HicB family antitoxin</fullName>
    </submittedName>
</protein>
<accession>A0A5C8CM87</accession>
<name>A0A5C8CM87_9SPIR</name>
<dbReference type="SUPFAM" id="SSF143100">
    <property type="entry name" value="TTHA1013/TTHA0281-like"/>
    <property type="match status" value="1"/>
</dbReference>